<organism evidence="2">
    <name type="scientific">hydrothermal vent metagenome</name>
    <dbReference type="NCBI Taxonomy" id="652676"/>
    <lineage>
        <taxon>unclassified sequences</taxon>
        <taxon>metagenomes</taxon>
        <taxon>ecological metagenomes</taxon>
    </lineage>
</organism>
<evidence type="ECO:0000313" key="2">
    <source>
        <dbReference type="EMBL" id="VAW69664.1"/>
    </source>
</evidence>
<dbReference type="EMBL" id="UOFJ01000452">
    <property type="protein sequence ID" value="VAW69664.1"/>
    <property type="molecule type" value="Genomic_DNA"/>
</dbReference>
<accession>A0A3B0YL67</accession>
<proteinExistence type="predicted"/>
<gene>
    <name evidence="2" type="ORF">MNBD_GAMMA10-3069</name>
</gene>
<protein>
    <recommendedName>
        <fullName evidence="1">DUF7919 domain-containing protein</fullName>
    </recommendedName>
</protein>
<name>A0A3B0YL67_9ZZZZ</name>
<sequence length="164" mass="18500">MFMTYVADMSLCSYHSGALDANNWNCPLYAIGWLEGNNVFSQKKGEGGELPVALRDRIAFLRFAFSEAFRSIVFRGLHECSLCPSNSKGNHSAILYESHINLFIPGEDCVFVAPGRIDHYMKQHNYKPPKIFTDAIMECPDPESNIYKKMLIKVNGGITPPLYK</sequence>
<dbReference type="AlphaFoldDB" id="A0A3B0YL67"/>
<dbReference type="Pfam" id="PF25535">
    <property type="entry name" value="DUF7919"/>
    <property type="match status" value="1"/>
</dbReference>
<dbReference type="InterPro" id="IPR057679">
    <property type="entry name" value="DUF7919"/>
</dbReference>
<reference evidence="2" key="1">
    <citation type="submission" date="2018-06" db="EMBL/GenBank/DDBJ databases">
        <authorList>
            <person name="Zhirakovskaya E."/>
        </authorList>
    </citation>
    <scope>NUCLEOTIDE SEQUENCE</scope>
</reference>
<feature type="domain" description="DUF7919" evidence="1">
    <location>
        <begin position="4"/>
        <end position="137"/>
    </location>
</feature>
<evidence type="ECO:0000259" key="1">
    <source>
        <dbReference type="Pfam" id="PF25535"/>
    </source>
</evidence>